<proteinExistence type="predicted"/>
<evidence type="ECO:0000313" key="4">
    <source>
        <dbReference type="Proteomes" id="UP001196915"/>
    </source>
</evidence>
<gene>
    <name evidence="2" type="ORF">C6P99_14035</name>
    <name evidence="1" type="ORF">KTE52_14380</name>
</gene>
<dbReference type="EMBL" id="JAHPMX010000006">
    <property type="protein sequence ID" value="MBU9357517.1"/>
    <property type="molecule type" value="Genomic_DNA"/>
</dbReference>
<accession>A0AAP2HJL1</accession>
<comment type="caution">
    <text evidence="1">The sequence shown here is derived from an EMBL/GenBank/DDBJ whole genome shotgun (WGS) entry which is preliminary data.</text>
</comment>
<organism evidence="1 4">
    <name type="scientific">Burkholderia multivorans</name>
    <dbReference type="NCBI Taxonomy" id="87883"/>
    <lineage>
        <taxon>Bacteria</taxon>
        <taxon>Pseudomonadati</taxon>
        <taxon>Pseudomonadota</taxon>
        <taxon>Betaproteobacteria</taxon>
        <taxon>Burkholderiales</taxon>
        <taxon>Burkholderiaceae</taxon>
        <taxon>Burkholderia</taxon>
        <taxon>Burkholderia cepacia complex</taxon>
    </lineage>
</organism>
<evidence type="ECO:0000313" key="2">
    <source>
        <dbReference type="EMBL" id="PRE48609.1"/>
    </source>
</evidence>
<dbReference type="EMBL" id="PVFR01000041">
    <property type="protein sequence ID" value="PRE48609.1"/>
    <property type="molecule type" value="Genomic_DNA"/>
</dbReference>
<dbReference type="Proteomes" id="UP000237811">
    <property type="component" value="Unassembled WGS sequence"/>
</dbReference>
<dbReference type="RefSeq" id="WP_105777014.1">
    <property type="nucleotide sequence ID" value="NZ_CADFGQ010000001.1"/>
</dbReference>
<sequence length="177" mass="19547">MFENQPKLDRNLNLVFDLENGVYAYVMPISLDIWRSYRIPLAMVLEEIRSLQCAGLSVAADLFRESCEKRGVDAEPFFAEIKRCTTVGFADSEEGFKTLPFGVAKAQGKITDEGADEIANFTSFWLASLLAKWARGLSYVALSLSQVVGTSSTFTDFLDSLQTSTTVDASDEKTTKA</sequence>
<name>A0AAP2HJL1_9BURK</name>
<dbReference type="AlphaFoldDB" id="A0AAP2HJL1"/>
<dbReference type="Proteomes" id="UP001196915">
    <property type="component" value="Unassembled WGS sequence"/>
</dbReference>
<evidence type="ECO:0000313" key="1">
    <source>
        <dbReference type="EMBL" id="MBU9357517.1"/>
    </source>
</evidence>
<reference evidence="2 3" key="1">
    <citation type="submission" date="2018-03" db="EMBL/GenBank/DDBJ databases">
        <authorList>
            <person name="Nguyen K."/>
            <person name="Fouts D."/>
            <person name="Sutton G."/>
        </authorList>
    </citation>
    <scope>NUCLEOTIDE SEQUENCE [LARGE SCALE GENOMIC DNA]</scope>
    <source>
        <strain evidence="2 3">AU14328</strain>
    </source>
</reference>
<evidence type="ECO:0000313" key="3">
    <source>
        <dbReference type="Proteomes" id="UP000237811"/>
    </source>
</evidence>
<reference evidence="1" key="2">
    <citation type="submission" date="2021-06" db="EMBL/GenBank/DDBJ databases">
        <title>A collection of bacterial strains from the Burkholderia cepacia Research Laboratory and Repository.</title>
        <authorList>
            <person name="Lipuma J."/>
            <person name="Spilker T."/>
        </authorList>
    </citation>
    <scope>NUCLEOTIDE SEQUENCE</scope>
    <source>
        <strain evidence="1">AU37435</strain>
    </source>
</reference>
<protein>
    <submittedName>
        <fullName evidence="1">Uncharacterized protein</fullName>
    </submittedName>
</protein>